<protein>
    <submittedName>
        <fullName evidence="1">Uncharacterized protein</fullName>
    </submittedName>
</protein>
<dbReference type="InterPro" id="IPR011051">
    <property type="entry name" value="RmlC_Cupin_sf"/>
</dbReference>
<keyword evidence="2" id="KW-1185">Reference proteome</keyword>
<proteinExistence type="predicted"/>
<name>A0AB34JRS8_PRYPA</name>
<evidence type="ECO:0000313" key="2">
    <source>
        <dbReference type="Proteomes" id="UP001515480"/>
    </source>
</evidence>
<dbReference type="Gene3D" id="2.60.120.10">
    <property type="entry name" value="Jelly Rolls"/>
    <property type="match status" value="1"/>
</dbReference>
<comment type="caution">
    <text evidence="1">The sequence shown here is derived from an EMBL/GenBank/DDBJ whole genome shotgun (WGS) entry which is preliminary data.</text>
</comment>
<dbReference type="InterPro" id="IPR009297">
    <property type="entry name" value="DUF952"/>
</dbReference>
<dbReference type="SUPFAM" id="SSF51182">
    <property type="entry name" value="RmlC-like cupins"/>
    <property type="match status" value="1"/>
</dbReference>
<gene>
    <name evidence="1" type="ORF">AB1Y20_019744</name>
</gene>
<accession>A0AB34JRS8</accession>
<dbReference type="EMBL" id="JBGBPQ010000004">
    <property type="protein sequence ID" value="KAL1524864.1"/>
    <property type="molecule type" value="Genomic_DNA"/>
</dbReference>
<dbReference type="Pfam" id="PF06108">
    <property type="entry name" value="DUF952"/>
    <property type="match status" value="1"/>
</dbReference>
<sequence length="277" mass="30935">MPRVVGSGARVVDDGHGLTIDELAGNVATKDDRISIAYVRVSSPTAEPWLTLEYDEWMCVLKGRMVLKYDDGRQELEVVSGQTVFIGRGERFKPEFPEGGTEYVPVCLPAFRPDRCIREDAPDSAVSKKLKSLHGAAALEKQAEAKSEVLYHMCQKSLWETAKRNGEAYFPPTFEADGYFTHATAVPSRLIATANHFYQEVAGEWVCLRILRTELLKHGIFVRDEQALPVGKKPVSMEWESWICPHIVGGIPPSAVKDEFPMVRDGPQFLRIEGVTD</sequence>
<dbReference type="Gene3D" id="3.20.170.20">
    <property type="entry name" value="Protein of unknown function DUF952"/>
    <property type="match status" value="1"/>
</dbReference>
<dbReference type="AlphaFoldDB" id="A0AB34JRS8"/>
<organism evidence="1 2">
    <name type="scientific">Prymnesium parvum</name>
    <name type="common">Toxic golden alga</name>
    <dbReference type="NCBI Taxonomy" id="97485"/>
    <lineage>
        <taxon>Eukaryota</taxon>
        <taxon>Haptista</taxon>
        <taxon>Haptophyta</taxon>
        <taxon>Prymnesiophyceae</taxon>
        <taxon>Prymnesiales</taxon>
        <taxon>Prymnesiaceae</taxon>
        <taxon>Prymnesium</taxon>
    </lineage>
</organism>
<dbReference type="InterPro" id="IPR014710">
    <property type="entry name" value="RmlC-like_jellyroll"/>
</dbReference>
<evidence type="ECO:0000313" key="1">
    <source>
        <dbReference type="EMBL" id="KAL1524864.1"/>
    </source>
</evidence>
<dbReference type="SUPFAM" id="SSF56399">
    <property type="entry name" value="ADP-ribosylation"/>
    <property type="match status" value="1"/>
</dbReference>
<dbReference type="Proteomes" id="UP001515480">
    <property type="component" value="Unassembled WGS sequence"/>
</dbReference>
<reference evidence="1 2" key="1">
    <citation type="journal article" date="2024" name="Science">
        <title>Giant polyketide synthase enzymes in the biosynthesis of giant marine polyether toxins.</title>
        <authorList>
            <person name="Fallon T.R."/>
            <person name="Shende V.V."/>
            <person name="Wierzbicki I.H."/>
            <person name="Pendleton A.L."/>
            <person name="Watervoot N.F."/>
            <person name="Auber R.P."/>
            <person name="Gonzalez D.J."/>
            <person name="Wisecaver J.H."/>
            <person name="Moore B.S."/>
        </authorList>
    </citation>
    <scope>NUCLEOTIDE SEQUENCE [LARGE SCALE GENOMIC DNA]</scope>
    <source>
        <strain evidence="1 2">12B1</strain>
    </source>
</reference>